<proteinExistence type="predicted"/>
<keyword evidence="2" id="KW-1185">Reference proteome</keyword>
<dbReference type="EMBL" id="CP001850">
    <property type="protein sequence ID" value="ADC91475.1"/>
    <property type="molecule type" value="Genomic_DNA"/>
</dbReference>
<dbReference type="Proteomes" id="UP000008234">
    <property type="component" value="Chromosome"/>
</dbReference>
<dbReference type="AlphaFoldDB" id="D3R376"/>
<reference evidence="2" key="1">
    <citation type="submission" date="2009-12" db="EMBL/GenBank/DDBJ databases">
        <title>Sequence of Clostridiales genomosp. BVAB3 str. UPII9-5.</title>
        <authorList>
            <person name="Madupu R."/>
            <person name="Durkin A.S."/>
            <person name="Torralba M."/>
            <person name="Methe B."/>
            <person name="Sutton G.G."/>
            <person name="Strausberg R.L."/>
            <person name="Nelson K.E."/>
        </authorList>
    </citation>
    <scope>NUCLEOTIDE SEQUENCE [LARGE SCALE GENOMIC DNA]</scope>
    <source>
        <strain evidence="2">UPII9-5</strain>
    </source>
</reference>
<organism evidence="1 2">
    <name type="scientific">Mageeibacillus indolicus (strain UPII9-5)</name>
    <name type="common">Clostridiales genomosp. BVAB3 (strain UPII9-5)</name>
    <dbReference type="NCBI Taxonomy" id="699246"/>
    <lineage>
        <taxon>Bacteria</taxon>
        <taxon>Bacillati</taxon>
        <taxon>Bacillota</taxon>
        <taxon>Clostridia</taxon>
        <taxon>Eubacteriales</taxon>
        <taxon>Oscillospiraceae</taxon>
        <taxon>Mageeibacillus</taxon>
    </lineage>
</organism>
<evidence type="ECO:0000313" key="2">
    <source>
        <dbReference type="Proteomes" id="UP000008234"/>
    </source>
</evidence>
<gene>
    <name evidence="1" type="ordered locus">HMPREF0868_1376</name>
</gene>
<accession>D3R376</accession>
<dbReference type="STRING" id="699246.HMPREF0868_1376"/>
<name>D3R376_MAGIU</name>
<dbReference type="HOGENOM" id="CLU_181362_1_0_9"/>
<sequence length="55" mass="6269">MGESWGISLTKDKVYDCLGVEPPFLRIIDDTEEDYLYPLEKFRRLDGSAISSGEL</sequence>
<dbReference type="KEGG" id="clo:HMPREF0868_1376"/>
<protein>
    <submittedName>
        <fullName evidence="1">Uncharacterized protein</fullName>
    </submittedName>
</protein>
<evidence type="ECO:0000313" key="1">
    <source>
        <dbReference type="EMBL" id="ADC91475.1"/>
    </source>
</evidence>